<feature type="transmembrane region" description="Helical" evidence="5">
    <location>
        <begin position="44"/>
        <end position="63"/>
    </location>
</feature>
<evidence type="ECO:0000313" key="7">
    <source>
        <dbReference type="Proteomes" id="UP000183410"/>
    </source>
</evidence>
<evidence type="ECO:0000256" key="1">
    <source>
        <dbReference type="ARBA" id="ARBA00004141"/>
    </source>
</evidence>
<organism evidence="6 7">
    <name type="scientific">Paenibacillus algorifonticola</name>
    <dbReference type="NCBI Taxonomy" id="684063"/>
    <lineage>
        <taxon>Bacteria</taxon>
        <taxon>Bacillati</taxon>
        <taxon>Bacillota</taxon>
        <taxon>Bacilli</taxon>
        <taxon>Bacillales</taxon>
        <taxon>Paenibacillaceae</taxon>
        <taxon>Paenibacillus</taxon>
    </lineage>
</organism>
<dbReference type="AlphaFoldDB" id="A0A1I2J585"/>
<feature type="transmembrane region" description="Helical" evidence="5">
    <location>
        <begin position="95"/>
        <end position="116"/>
    </location>
</feature>
<evidence type="ECO:0000256" key="2">
    <source>
        <dbReference type="ARBA" id="ARBA00022692"/>
    </source>
</evidence>
<evidence type="ECO:0000313" key="6">
    <source>
        <dbReference type="EMBL" id="SFF47891.1"/>
    </source>
</evidence>
<gene>
    <name evidence="6" type="ORF">SAMN04487969_14820</name>
</gene>
<dbReference type="EMBL" id="FONN01000048">
    <property type="protein sequence ID" value="SFF47891.1"/>
    <property type="molecule type" value="Genomic_DNA"/>
</dbReference>
<protein>
    <submittedName>
        <fullName evidence="6">DoxX-like family protein</fullName>
    </submittedName>
</protein>
<keyword evidence="3 5" id="KW-1133">Transmembrane helix</keyword>
<dbReference type="GO" id="GO:0016020">
    <property type="term" value="C:membrane"/>
    <property type="evidence" value="ECO:0007669"/>
    <property type="project" value="UniProtKB-SubCell"/>
</dbReference>
<dbReference type="Proteomes" id="UP000183410">
    <property type="component" value="Unassembled WGS sequence"/>
</dbReference>
<keyword evidence="2 5" id="KW-0812">Transmembrane</keyword>
<dbReference type="RefSeq" id="WP_074905069.1">
    <property type="nucleotide sequence ID" value="NZ_FONN01000048.1"/>
</dbReference>
<feature type="transmembrane region" description="Helical" evidence="5">
    <location>
        <begin position="69"/>
        <end position="88"/>
    </location>
</feature>
<evidence type="ECO:0000256" key="3">
    <source>
        <dbReference type="ARBA" id="ARBA00022989"/>
    </source>
</evidence>
<keyword evidence="7" id="KW-1185">Reference proteome</keyword>
<evidence type="ECO:0000256" key="5">
    <source>
        <dbReference type="SAM" id="Phobius"/>
    </source>
</evidence>
<keyword evidence="4 5" id="KW-0472">Membrane</keyword>
<feature type="transmembrane region" description="Helical" evidence="5">
    <location>
        <begin position="6"/>
        <end position="24"/>
    </location>
</feature>
<dbReference type="Pfam" id="PF13564">
    <property type="entry name" value="DoxX_2"/>
    <property type="match status" value="1"/>
</dbReference>
<proteinExistence type="predicted"/>
<dbReference type="OrthoDB" id="2454358at2"/>
<reference evidence="7" key="1">
    <citation type="submission" date="2016-10" db="EMBL/GenBank/DDBJ databases">
        <authorList>
            <person name="Varghese N."/>
            <person name="Submissions S."/>
        </authorList>
    </citation>
    <scope>NUCLEOTIDE SEQUENCE [LARGE SCALE GENOMIC DNA]</scope>
    <source>
        <strain evidence="7">CGMCC 1.10223</strain>
    </source>
</reference>
<dbReference type="InterPro" id="IPR032808">
    <property type="entry name" value="DoxX"/>
</dbReference>
<accession>A0A1I2J585</accession>
<comment type="subcellular location">
    <subcellularLocation>
        <location evidence="1">Membrane</location>
        <topology evidence="1">Multi-pass membrane protein</topology>
    </subcellularLocation>
</comment>
<name>A0A1I2J585_9BACL</name>
<evidence type="ECO:0000256" key="4">
    <source>
        <dbReference type="ARBA" id="ARBA00023136"/>
    </source>
</evidence>
<sequence>MSIVSIVIQALLGLGFLMFGFMKLGSKQMVDEFKRYGLPSGVRLFTGVAEIAAAALVVAGIWYSSLAAWGGLIIVVIMAGAVATHLKVKDPGSKLGMPLILLVLGLIVLLLNWSALVG</sequence>